<keyword evidence="1" id="KW-0812">Transmembrane</keyword>
<feature type="transmembrane region" description="Helical" evidence="1">
    <location>
        <begin position="142"/>
        <end position="165"/>
    </location>
</feature>
<evidence type="ECO:0000313" key="3">
    <source>
        <dbReference type="Proteomes" id="UP001139028"/>
    </source>
</evidence>
<accession>A0A9X2J781</accession>
<keyword evidence="1" id="KW-0472">Membrane</keyword>
<organism evidence="2 3">
    <name type="scientific">Microbulbifer okhotskensis</name>
    <dbReference type="NCBI Taxonomy" id="2926617"/>
    <lineage>
        <taxon>Bacteria</taxon>
        <taxon>Pseudomonadati</taxon>
        <taxon>Pseudomonadota</taxon>
        <taxon>Gammaproteobacteria</taxon>
        <taxon>Cellvibrionales</taxon>
        <taxon>Microbulbiferaceae</taxon>
        <taxon>Microbulbifer</taxon>
    </lineage>
</organism>
<keyword evidence="3" id="KW-1185">Reference proteome</keyword>
<keyword evidence="1" id="KW-1133">Transmembrane helix</keyword>
<reference evidence="2" key="1">
    <citation type="journal article" date="2022" name="Arch. Microbiol.">
        <title>Microbulbifer okhotskensis sp. nov., isolated from a deep bottom sediment of the Okhotsk Sea.</title>
        <authorList>
            <person name="Romanenko L."/>
            <person name="Kurilenko V."/>
            <person name="Otstavnykh N."/>
            <person name="Velansky P."/>
            <person name="Isaeva M."/>
            <person name="Mikhailov V."/>
        </authorList>
    </citation>
    <scope>NUCLEOTIDE SEQUENCE</scope>
    <source>
        <strain evidence="2">OS29</strain>
    </source>
</reference>
<dbReference type="EMBL" id="JALBWM010000121">
    <property type="protein sequence ID" value="MCO1336299.1"/>
    <property type="molecule type" value="Genomic_DNA"/>
</dbReference>
<sequence length="362" mass="41495">MKLQKSPGQKRKSLVRTICILLFLASTYLVSEFFSHANSEALRWVENHQALDAQILELNQEEEEYRNRKGKKRSRTNYYMSYSFTYEDETFESSAEITRTIFGQYDEGQSIEVWYPQDDIYNHELAVNVQRELENNTPTGNLIQAGPIAAGICLGLYWILTLLFVRESKKALPKGFYTEISWLDIDDHYLVALEEGELVYFDIHKNQASAVQSAYQQGKSPEELYALSKSENAARIPLNEISSLSSNHNSDVITIQHGDKTHSVEFLNQTVKAHALERIEKRLPQSMDYQLIQRSRLQATLPPLIIAALLAGIIFWLDMFILRVILGFVGLAYVMPKLISQLFSPTETQTWTKTEDLLAKQA</sequence>
<evidence type="ECO:0000256" key="1">
    <source>
        <dbReference type="SAM" id="Phobius"/>
    </source>
</evidence>
<evidence type="ECO:0008006" key="4">
    <source>
        <dbReference type="Google" id="ProtNLM"/>
    </source>
</evidence>
<comment type="caution">
    <text evidence="2">The sequence shown here is derived from an EMBL/GenBank/DDBJ whole genome shotgun (WGS) entry which is preliminary data.</text>
</comment>
<feature type="transmembrane region" description="Helical" evidence="1">
    <location>
        <begin position="14"/>
        <end position="34"/>
    </location>
</feature>
<protein>
    <recommendedName>
        <fullName evidence="4">DUF3592 domain-containing protein</fullName>
    </recommendedName>
</protein>
<name>A0A9X2J781_9GAMM</name>
<dbReference type="RefSeq" id="WP_252471878.1">
    <property type="nucleotide sequence ID" value="NZ_JALBWM010000121.1"/>
</dbReference>
<evidence type="ECO:0000313" key="2">
    <source>
        <dbReference type="EMBL" id="MCO1336299.1"/>
    </source>
</evidence>
<proteinExistence type="predicted"/>
<dbReference type="Proteomes" id="UP001139028">
    <property type="component" value="Unassembled WGS sequence"/>
</dbReference>
<feature type="transmembrane region" description="Helical" evidence="1">
    <location>
        <begin position="304"/>
        <end position="335"/>
    </location>
</feature>
<gene>
    <name evidence="2" type="ORF">MO867_18360</name>
</gene>
<dbReference type="AlphaFoldDB" id="A0A9X2J781"/>